<reference evidence="1 2" key="1">
    <citation type="submission" date="2024-03" db="EMBL/GenBank/DDBJ databases">
        <title>Pseudoalteromonas qingdaonensis sp. nov., isolated from the intestines of marine benthic organisms.</title>
        <authorList>
            <person name="Lin X."/>
            <person name="Fang S."/>
            <person name="Hu X."/>
        </authorList>
    </citation>
    <scope>NUCLEOTIDE SEQUENCE [LARGE SCALE GENOMIC DNA]</scope>
    <source>
        <strain evidence="1 2">YIC-827</strain>
    </source>
</reference>
<gene>
    <name evidence="1" type="ORF">WCN91_04405</name>
</gene>
<proteinExistence type="predicted"/>
<protein>
    <submittedName>
        <fullName evidence="1">Uncharacterized protein</fullName>
    </submittedName>
</protein>
<dbReference type="RefSeq" id="WP_342676678.1">
    <property type="nucleotide sequence ID" value="NZ_JBCGCU010000003.1"/>
</dbReference>
<comment type="caution">
    <text evidence="1">The sequence shown here is derived from an EMBL/GenBank/DDBJ whole genome shotgun (WGS) entry which is preliminary data.</text>
</comment>
<name>A0ABU9MZ28_9GAMM</name>
<sequence>MANRGSDKLAQWQQQQKQQSALQAQEKKALLSALDSSPRNRRSWWHQGQWLMACVALFTLVSVTWQAAKQEHAPLYSVESYTRMEIFDIADGEQRMRISDTVPAQLGSIEQAELQLANQLRVQHQAYALGSETEPVRLVRLVQNKGDWLLADCRQQVLIALSSELLKRVERPGVRLQSGTLLALSFDNNGQLVAIQGAGKHQQC</sequence>
<dbReference type="Proteomes" id="UP001447008">
    <property type="component" value="Unassembled WGS sequence"/>
</dbReference>
<keyword evidence="2" id="KW-1185">Reference proteome</keyword>
<accession>A0ABU9MZ28</accession>
<evidence type="ECO:0000313" key="2">
    <source>
        <dbReference type="Proteomes" id="UP001447008"/>
    </source>
</evidence>
<dbReference type="EMBL" id="JBCGCU010000003">
    <property type="protein sequence ID" value="MEM0514683.1"/>
    <property type="molecule type" value="Genomic_DNA"/>
</dbReference>
<evidence type="ECO:0000313" key="1">
    <source>
        <dbReference type="EMBL" id="MEM0514683.1"/>
    </source>
</evidence>
<organism evidence="1 2">
    <name type="scientific">Pseudoalteromonas qingdaonensis</name>
    <dbReference type="NCBI Taxonomy" id="3131913"/>
    <lineage>
        <taxon>Bacteria</taxon>
        <taxon>Pseudomonadati</taxon>
        <taxon>Pseudomonadota</taxon>
        <taxon>Gammaproteobacteria</taxon>
        <taxon>Alteromonadales</taxon>
        <taxon>Pseudoalteromonadaceae</taxon>
        <taxon>Pseudoalteromonas</taxon>
    </lineage>
</organism>